<dbReference type="InterPro" id="IPR036291">
    <property type="entry name" value="NAD(P)-bd_dom_sf"/>
</dbReference>
<organism evidence="4 5">
    <name type="scientific">Dissulfuribacter thermophilus</name>
    <dbReference type="NCBI Taxonomy" id="1156395"/>
    <lineage>
        <taxon>Bacteria</taxon>
        <taxon>Pseudomonadati</taxon>
        <taxon>Thermodesulfobacteriota</taxon>
        <taxon>Dissulfuribacteria</taxon>
        <taxon>Dissulfuribacterales</taxon>
        <taxon>Dissulfuribacteraceae</taxon>
        <taxon>Dissulfuribacter</taxon>
    </lineage>
</organism>
<comment type="similarity">
    <text evidence="1">Belongs to the NAD(P)-dependent epimerase/dehydratase family. SDR39U1 subfamily.</text>
</comment>
<feature type="domain" description="NAD-dependent epimerase/dehydratase" evidence="2">
    <location>
        <begin position="3"/>
        <end position="190"/>
    </location>
</feature>
<dbReference type="InterPro" id="IPR010099">
    <property type="entry name" value="SDR39U1"/>
</dbReference>
<evidence type="ECO:0000259" key="2">
    <source>
        <dbReference type="Pfam" id="PF01370"/>
    </source>
</evidence>
<evidence type="ECO:0000313" key="4">
    <source>
        <dbReference type="EMBL" id="OCC14285.1"/>
    </source>
</evidence>
<dbReference type="Pfam" id="PF08338">
    <property type="entry name" value="DUF1731"/>
    <property type="match status" value="1"/>
</dbReference>
<dbReference type="AlphaFoldDB" id="A0A1B9F391"/>
<accession>A0A1B9F391</accession>
<keyword evidence="4" id="KW-0131">Cell cycle</keyword>
<sequence length="274" mass="30187">MKIAITGASGFIGSHLRRRFKDHRVIKRDDSIDDISKKLEGIDCLINLAGAPIIKRWTDEYKKTLWNSRIGTTKKLVAAIEKKAPRIFISVSAVGIYPDSKECDEDCVGTSEDFLGMLASQWEKEAQKAQCPTAIFRFGMVLGKDGGALKKMLLPFKLGLGGPIGSGSMVMSWIHIDDLINAISFVIERGLTGIFNGVSPNPVTNKEFSKALGQALNRPAIIPIPIFFLKILYGDASVVLTASKIVYPKRLLQEGFRFEYPAIQEALTDLIANQ</sequence>
<dbReference type="STRING" id="1156395.DBT_2274"/>
<dbReference type="PANTHER" id="PTHR11092">
    <property type="entry name" value="SUGAR NUCLEOTIDE EPIMERASE RELATED"/>
    <property type="match status" value="1"/>
</dbReference>
<proteinExistence type="inferred from homology"/>
<dbReference type="NCBIfam" id="TIGR01777">
    <property type="entry name" value="yfcH"/>
    <property type="match status" value="1"/>
</dbReference>
<evidence type="ECO:0000313" key="5">
    <source>
        <dbReference type="Proteomes" id="UP000093080"/>
    </source>
</evidence>
<dbReference type="SUPFAM" id="SSF51735">
    <property type="entry name" value="NAD(P)-binding Rossmann-fold domains"/>
    <property type="match status" value="1"/>
</dbReference>
<dbReference type="InterPro" id="IPR013549">
    <property type="entry name" value="DUF1731"/>
</dbReference>
<comment type="caution">
    <text evidence="4">The sequence shown here is derived from an EMBL/GenBank/DDBJ whole genome shotgun (WGS) entry which is preliminary data.</text>
</comment>
<dbReference type="Gene3D" id="3.40.50.720">
    <property type="entry name" value="NAD(P)-binding Rossmann-like Domain"/>
    <property type="match status" value="1"/>
</dbReference>
<evidence type="ECO:0000259" key="3">
    <source>
        <dbReference type="Pfam" id="PF08338"/>
    </source>
</evidence>
<dbReference type="Proteomes" id="UP000093080">
    <property type="component" value="Unassembled WGS sequence"/>
</dbReference>
<dbReference type="PATRIC" id="fig|1156395.6.peg.2304"/>
<dbReference type="PANTHER" id="PTHR11092:SF0">
    <property type="entry name" value="EPIMERASE FAMILY PROTEIN SDR39U1"/>
    <property type="match status" value="1"/>
</dbReference>
<name>A0A1B9F391_9BACT</name>
<dbReference type="OrthoDB" id="5292533at2"/>
<keyword evidence="4" id="KW-0132">Cell division</keyword>
<dbReference type="RefSeq" id="WP_067620409.1">
    <property type="nucleotide sequence ID" value="NZ_MAGO01000014.1"/>
</dbReference>
<dbReference type="Pfam" id="PF01370">
    <property type="entry name" value="Epimerase"/>
    <property type="match status" value="1"/>
</dbReference>
<reference evidence="4 5" key="1">
    <citation type="submission" date="2016-06" db="EMBL/GenBank/DDBJ databases">
        <title>Respiratory ammonification of nitrate coupled to the oxidation of elemental sulfur in deep-sea autotrophic thermophilic bacteria.</title>
        <authorList>
            <person name="Slobodkina G.B."/>
            <person name="Mardanov A.V."/>
            <person name="Ravin N.V."/>
            <person name="Frolova A.A."/>
            <person name="Viryasiv M.B."/>
            <person name="Chernyh N.A."/>
            <person name="Bonch-Osmolovskaya E.A."/>
            <person name="Slobodkin A.I."/>
        </authorList>
    </citation>
    <scope>NUCLEOTIDE SEQUENCE [LARGE SCALE GENOMIC DNA]</scope>
    <source>
        <strain evidence="4 5">S69</strain>
    </source>
</reference>
<dbReference type="InterPro" id="IPR001509">
    <property type="entry name" value="Epimerase_deHydtase"/>
</dbReference>
<keyword evidence="5" id="KW-1185">Reference proteome</keyword>
<dbReference type="GO" id="GO:0051301">
    <property type="term" value="P:cell division"/>
    <property type="evidence" value="ECO:0007669"/>
    <property type="project" value="UniProtKB-KW"/>
</dbReference>
<protein>
    <submittedName>
        <fullName evidence="4">Cell division inhibitor</fullName>
    </submittedName>
</protein>
<gene>
    <name evidence="4" type="ORF">DBT_2274</name>
</gene>
<evidence type="ECO:0000256" key="1">
    <source>
        <dbReference type="ARBA" id="ARBA00009353"/>
    </source>
</evidence>
<feature type="domain" description="DUF1731" evidence="3">
    <location>
        <begin position="224"/>
        <end position="270"/>
    </location>
</feature>
<dbReference type="EMBL" id="MAGO01000014">
    <property type="protein sequence ID" value="OCC14285.1"/>
    <property type="molecule type" value="Genomic_DNA"/>
</dbReference>